<keyword evidence="2" id="KW-1185">Reference proteome</keyword>
<comment type="caution">
    <text evidence="1">The sequence shown here is derived from an EMBL/GenBank/DDBJ whole genome shotgun (WGS) entry which is preliminary data.</text>
</comment>
<reference evidence="1 2" key="1">
    <citation type="submission" date="2022-03" db="EMBL/GenBank/DDBJ databases">
        <authorList>
            <person name="Macdonald S."/>
            <person name="Ahmed S."/>
            <person name="Newling K."/>
        </authorList>
    </citation>
    <scope>NUCLEOTIDE SEQUENCE [LARGE SCALE GENOMIC DNA]</scope>
</reference>
<sequence length="251" mass="28458">MADQTHIPLQIPSVELTAQVHSSQLSAPASAAFSYSSLLCFANHAIYGRWRKETVTSPIPCYGALLESFVVRQELVEKIKGCIVDSGGVDPLDTKIWAAGFTAAILKKRSSTINTEPNSPGNEEDEQKKEPFGIESMMLSSLEKLFPMVLNIPEVNMRLTRITQKLYENHPPCPQLYLYSSGDKVVPSHSIELRIKEQKKIGRNVHCFNFKSSPHVDHYRKFRDIYSSHLHNFLQECFKPIKQQQEQQQAV</sequence>
<dbReference type="PANTHER" id="PTHR12265">
    <property type="entry name" value="TRANSMEMBRANE PROTEIN 53"/>
    <property type="match status" value="1"/>
</dbReference>
<proteinExistence type="predicted"/>
<name>A0ABC8KFE0_ERUVS</name>
<dbReference type="PANTHER" id="PTHR12265:SF11">
    <property type="entry name" value="ALPHA_BETA-HYDROLASES SUPERFAMILY PROTEIN"/>
    <property type="match status" value="1"/>
</dbReference>
<dbReference type="Pfam" id="PF05705">
    <property type="entry name" value="DUF829"/>
    <property type="match status" value="1"/>
</dbReference>
<organism evidence="1 2">
    <name type="scientific">Eruca vesicaria subsp. sativa</name>
    <name type="common">Garden rocket</name>
    <name type="synonym">Eruca sativa</name>
    <dbReference type="NCBI Taxonomy" id="29727"/>
    <lineage>
        <taxon>Eukaryota</taxon>
        <taxon>Viridiplantae</taxon>
        <taxon>Streptophyta</taxon>
        <taxon>Embryophyta</taxon>
        <taxon>Tracheophyta</taxon>
        <taxon>Spermatophyta</taxon>
        <taxon>Magnoliopsida</taxon>
        <taxon>eudicotyledons</taxon>
        <taxon>Gunneridae</taxon>
        <taxon>Pentapetalae</taxon>
        <taxon>rosids</taxon>
        <taxon>malvids</taxon>
        <taxon>Brassicales</taxon>
        <taxon>Brassicaceae</taxon>
        <taxon>Brassiceae</taxon>
        <taxon>Eruca</taxon>
    </lineage>
</organism>
<dbReference type="EMBL" id="CAKOAT010237376">
    <property type="protein sequence ID" value="CAH8357742.1"/>
    <property type="molecule type" value="Genomic_DNA"/>
</dbReference>
<dbReference type="InterPro" id="IPR029058">
    <property type="entry name" value="AB_hydrolase_fold"/>
</dbReference>
<dbReference type="Proteomes" id="UP001642260">
    <property type="component" value="Unassembled WGS sequence"/>
</dbReference>
<dbReference type="InterPro" id="IPR008547">
    <property type="entry name" value="DUF829_TMEM53"/>
</dbReference>
<evidence type="ECO:0000313" key="2">
    <source>
        <dbReference type="Proteomes" id="UP001642260"/>
    </source>
</evidence>
<evidence type="ECO:0000313" key="1">
    <source>
        <dbReference type="EMBL" id="CAH8357742.1"/>
    </source>
</evidence>
<protein>
    <submittedName>
        <fullName evidence="1">Uncharacterized protein</fullName>
    </submittedName>
</protein>
<dbReference type="SUPFAM" id="SSF53474">
    <property type="entry name" value="alpha/beta-Hydrolases"/>
    <property type="match status" value="1"/>
</dbReference>
<gene>
    <name evidence="1" type="ORF">ERUC_LOCUS23498</name>
</gene>
<dbReference type="AlphaFoldDB" id="A0ABC8KFE0"/>
<accession>A0ABC8KFE0</accession>